<dbReference type="Pfam" id="PF07690">
    <property type="entry name" value="MFS_1"/>
    <property type="match status" value="1"/>
</dbReference>
<organism evidence="10 11">
    <name type="scientific">Halostreptopolyspora alba</name>
    <dbReference type="NCBI Taxonomy" id="2487137"/>
    <lineage>
        <taxon>Bacteria</taxon>
        <taxon>Bacillati</taxon>
        <taxon>Actinomycetota</taxon>
        <taxon>Actinomycetes</taxon>
        <taxon>Streptosporangiales</taxon>
        <taxon>Nocardiopsidaceae</taxon>
        <taxon>Halostreptopolyspora</taxon>
    </lineage>
</organism>
<keyword evidence="5 8" id="KW-0812">Transmembrane</keyword>
<evidence type="ECO:0000256" key="8">
    <source>
        <dbReference type="SAM" id="Phobius"/>
    </source>
</evidence>
<dbReference type="PANTHER" id="PTHR43271:SF2">
    <property type="entry name" value="BLL2771 PROTEIN"/>
    <property type="match status" value="1"/>
</dbReference>
<dbReference type="AlphaFoldDB" id="A0A3N0ECF4"/>
<keyword evidence="7 8" id="KW-0472">Membrane</keyword>
<feature type="transmembrane region" description="Helical" evidence="8">
    <location>
        <begin position="175"/>
        <end position="198"/>
    </location>
</feature>
<comment type="caution">
    <text evidence="10">The sequence shown here is derived from an EMBL/GenBank/DDBJ whole genome shotgun (WGS) entry which is preliminary data.</text>
</comment>
<evidence type="ECO:0000256" key="7">
    <source>
        <dbReference type="ARBA" id="ARBA00023136"/>
    </source>
</evidence>
<protein>
    <submittedName>
        <fullName evidence="10">MFS transporter</fullName>
    </submittedName>
</protein>
<feature type="transmembrane region" description="Helical" evidence="8">
    <location>
        <begin position="289"/>
        <end position="307"/>
    </location>
</feature>
<evidence type="ECO:0000313" key="10">
    <source>
        <dbReference type="EMBL" id="RNL85524.1"/>
    </source>
</evidence>
<dbReference type="GO" id="GO:0005886">
    <property type="term" value="C:plasma membrane"/>
    <property type="evidence" value="ECO:0007669"/>
    <property type="project" value="UniProtKB-SubCell"/>
</dbReference>
<evidence type="ECO:0000256" key="1">
    <source>
        <dbReference type="ARBA" id="ARBA00004651"/>
    </source>
</evidence>
<feature type="transmembrane region" description="Helical" evidence="8">
    <location>
        <begin position="343"/>
        <end position="368"/>
    </location>
</feature>
<keyword evidence="11" id="KW-1185">Reference proteome</keyword>
<feature type="transmembrane region" description="Helical" evidence="8">
    <location>
        <begin position="143"/>
        <end position="163"/>
    </location>
</feature>
<reference evidence="10 11" key="1">
    <citation type="submission" date="2018-11" db="EMBL/GenBank/DDBJ databases">
        <title>The genome draft of YIM 96095.</title>
        <authorList>
            <person name="Tang S.-K."/>
            <person name="Chunyu W.-X."/>
            <person name="Feng Y.-Z."/>
        </authorList>
    </citation>
    <scope>NUCLEOTIDE SEQUENCE [LARGE SCALE GENOMIC DNA]</scope>
    <source>
        <strain evidence="10 11">YIM 96095</strain>
    </source>
</reference>
<evidence type="ECO:0000313" key="11">
    <source>
        <dbReference type="Proteomes" id="UP000269198"/>
    </source>
</evidence>
<dbReference type="GO" id="GO:0022857">
    <property type="term" value="F:transmembrane transporter activity"/>
    <property type="evidence" value="ECO:0007669"/>
    <property type="project" value="InterPro"/>
</dbReference>
<keyword evidence="6 8" id="KW-1133">Transmembrane helix</keyword>
<comment type="subcellular location">
    <subcellularLocation>
        <location evidence="1">Cell membrane</location>
        <topology evidence="1">Multi-pass membrane protein</topology>
    </subcellularLocation>
</comment>
<evidence type="ECO:0000256" key="6">
    <source>
        <dbReference type="ARBA" id="ARBA00022989"/>
    </source>
</evidence>
<feature type="transmembrane region" description="Helical" evidence="8">
    <location>
        <begin position="408"/>
        <end position="429"/>
    </location>
</feature>
<dbReference type="OrthoDB" id="63984at2"/>
<evidence type="ECO:0000256" key="4">
    <source>
        <dbReference type="ARBA" id="ARBA00022475"/>
    </source>
</evidence>
<keyword evidence="4" id="KW-1003">Cell membrane</keyword>
<evidence type="ECO:0000256" key="2">
    <source>
        <dbReference type="ARBA" id="ARBA00008335"/>
    </source>
</evidence>
<feature type="transmembrane region" description="Helical" evidence="8">
    <location>
        <begin position="380"/>
        <end position="402"/>
    </location>
</feature>
<feature type="transmembrane region" description="Helical" evidence="8">
    <location>
        <begin position="118"/>
        <end position="137"/>
    </location>
</feature>
<feature type="transmembrane region" description="Helical" evidence="8">
    <location>
        <begin position="204"/>
        <end position="226"/>
    </location>
</feature>
<feature type="transmembrane region" description="Helical" evidence="8">
    <location>
        <begin position="253"/>
        <end position="274"/>
    </location>
</feature>
<feature type="transmembrane region" description="Helical" evidence="8">
    <location>
        <begin position="49"/>
        <end position="68"/>
    </location>
</feature>
<name>A0A3N0ECF4_9ACTN</name>
<dbReference type="SUPFAM" id="SSF103473">
    <property type="entry name" value="MFS general substrate transporter"/>
    <property type="match status" value="1"/>
</dbReference>
<sequence length="431" mass="44651">MRPVEPWPHTNELTSNYLVGLVVDMAQMTESETHRAPEGAPRPALRERLLPQLFLLAAGALAATGQMYLPLPLLHAIAGSTGAGVQAASWTVTAFAAGYAVGFLVLGPMGPRVGYRRLMAIALGVTAVLTALVSLLPTIQLVLVVRVAQGFAASAFGPSAMAYITRHFPAHRRALAFSVVTSSFLASAVLAQVGAQVLGDLWHWRVAFVASALLTAMATVAIGLALKRDVPDGSIRPSAAYRDMLVAAAMPRLTPLFFVALTVLFSFVGLYAAIQLTNPLDVAGNPRELLALRASALPAIVLAPLLMQPFSRVPAGYRLALSVTAAALFLALAATSTTMVGSVALFTVLLGCVVLAVALAAPSALHAVSAHAQHNVSGASAMYSFWLFLGSTASAPVVAGFGSLGFTGLSVVFVVALLLGAVAALLGTIRR</sequence>
<comment type="similarity">
    <text evidence="2">Belongs to the major facilitator superfamily.</text>
</comment>
<dbReference type="InterPro" id="IPR020846">
    <property type="entry name" value="MFS_dom"/>
</dbReference>
<feature type="transmembrane region" description="Helical" evidence="8">
    <location>
        <begin position="88"/>
        <end position="106"/>
    </location>
</feature>
<dbReference type="InterPro" id="IPR011701">
    <property type="entry name" value="MFS"/>
</dbReference>
<dbReference type="Proteomes" id="UP000269198">
    <property type="component" value="Unassembled WGS sequence"/>
</dbReference>
<dbReference type="EMBL" id="RJMB01000006">
    <property type="protein sequence ID" value="RNL85524.1"/>
    <property type="molecule type" value="Genomic_DNA"/>
</dbReference>
<gene>
    <name evidence="10" type="ORF">EFW17_08590</name>
</gene>
<evidence type="ECO:0000256" key="5">
    <source>
        <dbReference type="ARBA" id="ARBA00022692"/>
    </source>
</evidence>
<dbReference type="Gene3D" id="1.20.1720.10">
    <property type="entry name" value="Multidrug resistance protein D"/>
    <property type="match status" value="1"/>
</dbReference>
<evidence type="ECO:0000256" key="3">
    <source>
        <dbReference type="ARBA" id="ARBA00022448"/>
    </source>
</evidence>
<feature type="domain" description="Major facilitator superfamily (MFS) profile" evidence="9">
    <location>
        <begin position="52"/>
        <end position="431"/>
    </location>
</feature>
<feature type="transmembrane region" description="Helical" evidence="8">
    <location>
        <begin position="319"/>
        <end position="337"/>
    </location>
</feature>
<proteinExistence type="inferred from homology"/>
<dbReference type="PANTHER" id="PTHR43271">
    <property type="entry name" value="BLL2771 PROTEIN"/>
    <property type="match status" value="1"/>
</dbReference>
<evidence type="ECO:0000259" key="9">
    <source>
        <dbReference type="PROSITE" id="PS50850"/>
    </source>
</evidence>
<dbReference type="PROSITE" id="PS50850">
    <property type="entry name" value="MFS"/>
    <property type="match status" value="1"/>
</dbReference>
<keyword evidence="3" id="KW-0813">Transport</keyword>
<accession>A0A3N0ECF4</accession>
<dbReference type="InterPro" id="IPR036259">
    <property type="entry name" value="MFS_trans_sf"/>
</dbReference>